<dbReference type="PaxDb" id="4097-A0A1S3ZJ08"/>
<feature type="domain" description="F-box" evidence="1">
    <location>
        <begin position="15"/>
        <end position="51"/>
    </location>
</feature>
<accession>A0A1S3ZJ08</accession>
<dbReference type="Pfam" id="PF00646">
    <property type="entry name" value="F-box"/>
    <property type="match status" value="1"/>
</dbReference>
<dbReference type="Pfam" id="PF08268">
    <property type="entry name" value="FBA_3"/>
    <property type="match status" value="1"/>
</dbReference>
<dbReference type="SUPFAM" id="SSF81383">
    <property type="entry name" value="F-box domain"/>
    <property type="match status" value="1"/>
</dbReference>
<gene>
    <name evidence="3" type="primary">LOC107787274</name>
</gene>
<dbReference type="NCBIfam" id="TIGR01640">
    <property type="entry name" value="F_box_assoc_1"/>
    <property type="match status" value="1"/>
</dbReference>
<name>A0A1S3ZJ08_TOBAC</name>
<organism evidence="3">
    <name type="scientific">Nicotiana tabacum</name>
    <name type="common">Common tobacco</name>
    <dbReference type="NCBI Taxonomy" id="4097"/>
    <lineage>
        <taxon>Eukaryota</taxon>
        <taxon>Viridiplantae</taxon>
        <taxon>Streptophyta</taxon>
        <taxon>Embryophyta</taxon>
        <taxon>Tracheophyta</taxon>
        <taxon>Spermatophyta</taxon>
        <taxon>Magnoliopsida</taxon>
        <taxon>eudicotyledons</taxon>
        <taxon>Gunneridae</taxon>
        <taxon>Pentapetalae</taxon>
        <taxon>asterids</taxon>
        <taxon>lamiids</taxon>
        <taxon>Solanales</taxon>
        <taxon>Solanaceae</taxon>
        <taxon>Nicotianoideae</taxon>
        <taxon>Nicotianeae</taxon>
        <taxon>Nicotiana</taxon>
    </lineage>
</organism>
<dbReference type="PANTHER" id="PTHR31672:SF13">
    <property type="entry name" value="F-BOX PROTEIN CPR30-LIKE"/>
    <property type="match status" value="1"/>
</dbReference>
<dbReference type="RefSeq" id="XP_016464308.1">
    <property type="nucleotide sequence ID" value="XM_016608822.1"/>
</dbReference>
<dbReference type="InterPro" id="IPR001810">
    <property type="entry name" value="F-box_dom"/>
</dbReference>
<dbReference type="PANTHER" id="PTHR31672">
    <property type="entry name" value="BNACNNG10540D PROTEIN"/>
    <property type="match status" value="1"/>
</dbReference>
<dbReference type="KEGG" id="nta:107787274"/>
<evidence type="ECO:0000313" key="3">
    <source>
        <dbReference type="RefSeq" id="XP_016464308.1"/>
    </source>
</evidence>
<protein>
    <submittedName>
        <fullName evidence="3">F-box/kelch-repeat protein At3g23880-like</fullName>
    </submittedName>
</protein>
<sequence length="403" mass="46328">MSKKTTFEDTTSIVPCDILYFILINLPVKSLLRFRSVSAPWNAIISEEEFTKAHRDHSKALGRKKLLLQRAFTSEFRFMDLEISPKVAIDKQLFPLKRFRADHDVLCSHDGLVLLKKRKSYKFILWNPSIRQQRTLVCPYLEAYDDDILPYGCGMFYDSVTDDYKIISIYNKCYVIWSMSNMNCWTTKPTLPILERSLFSLRGTTNSWSYFYGQGISTKDCVFWSLNQELDHHVCKASTIIYFDVKTDELKELPKPNLISEDDQLFCLTTLKGCLGLYGGKTIDKLNIWIMEQDGWKWLMKLCDVPSGFCEHYFVKHSELLYCTGNGEIVFKGPNKYHFSIYNPKQQRFVTKAKLYSRASMKIEIGVGRGGLPKTTEFRPLDGDAAPSLLVRPSAPGHPGATA</sequence>
<dbReference type="AlphaFoldDB" id="A0A1S3ZJ08"/>
<proteinExistence type="predicted"/>
<evidence type="ECO:0000259" key="1">
    <source>
        <dbReference type="Pfam" id="PF00646"/>
    </source>
</evidence>
<dbReference type="InterPro" id="IPR013187">
    <property type="entry name" value="F-box-assoc_dom_typ3"/>
</dbReference>
<dbReference type="InterPro" id="IPR050796">
    <property type="entry name" value="SCF_F-box_component"/>
</dbReference>
<evidence type="ECO:0000259" key="2">
    <source>
        <dbReference type="Pfam" id="PF08268"/>
    </source>
</evidence>
<feature type="domain" description="F-box associated beta-propeller type 3" evidence="2">
    <location>
        <begin position="108"/>
        <end position="349"/>
    </location>
</feature>
<dbReference type="OrthoDB" id="1289414at2759"/>
<dbReference type="Gene3D" id="1.20.1280.50">
    <property type="match status" value="1"/>
</dbReference>
<reference evidence="3" key="1">
    <citation type="submission" date="2025-08" db="UniProtKB">
        <authorList>
            <consortium name="RefSeq"/>
        </authorList>
    </citation>
    <scope>IDENTIFICATION</scope>
</reference>
<dbReference type="InterPro" id="IPR036047">
    <property type="entry name" value="F-box-like_dom_sf"/>
</dbReference>
<dbReference type="OMA" id="WNEYITI"/>
<dbReference type="InterPro" id="IPR017451">
    <property type="entry name" value="F-box-assoc_interact_dom"/>
</dbReference>